<dbReference type="PROSITE" id="PS51257">
    <property type="entry name" value="PROKAR_LIPOPROTEIN"/>
    <property type="match status" value="1"/>
</dbReference>
<protein>
    <submittedName>
        <fullName evidence="2">Leucine-rich repeat domain-containing protein</fullName>
    </submittedName>
</protein>
<feature type="chain" id="PRO_5041635235" evidence="1">
    <location>
        <begin position="26"/>
        <end position="355"/>
    </location>
</feature>
<dbReference type="Proteomes" id="UP000286077">
    <property type="component" value="Unassembled WGS sequence"/>
</dbReference>
<dbReference type="Pfam" id="PF13306">
    <property type="entry name" value="LRR_5"/>
    <property type="match status" value="1"/>
</dbReference>
<gene>
    <name evidence="2" type="ORF">DWV60_06095</name>
</gene>
<dbReference type="RefSeq" id="WP_118139736.1">
    <property type="nucleotide sequence ID" value="NZ_QSAQ01000012.1"/>
</dbReference>
<proteinExistence type="predicted"/>
<dbReference type="AlphaFoldDB" id="A0AA92U5C6"/>
<evidence type="ECO:0000313" key="3">
    <source>
        <dbReference type="Proteomes" id="UP000286077"/>
    </source>
</evidence>
<dbReference type="InterPro" id="IPR032675">
    <property type="entry name" value="LRR_dom_sf"/>
</dbReference>
<comment type="caution">
    <text evidence="2">The sequence shown here is derived from an EMBL/GenBank/DDBJ whole genome shotgun (WGS) entry which is preliminary data.</text>
</comment>
<keyword evidence="1" id="KW-0732">Signal</keyword>
<dbReference type="PANTHER" id="PTHR45661:SF3">
    <property type="entry name" value="IG-LIKE DOMAIN-CONTAINING PROTEIN"/>
    <property type="match status" value="1"/>
</dbReference>
<sequence length="355" mass="39485">MRIFTFKGLLLTTVFMLLGCLSIQAADDGLITEQITVNLDEAGTLEEKIKPEVRSKITNLKIVGEVNGTDWKLIRNIAGSRSTGYGSIGKLSVLDLSEAKIVEGGDSYYNDVYIGEFYTSNDCVGGYAFAYCNSLTSIDLPSTITKIDYRAFQDCRNLKNVNIHAGITSIGKGAFQNCDRLEKINIPIGITEIKEKTFYNCSALKTINIPEGVTRIEDYAFDGIQFLLSVTFPSTLQYLSAYAFCDSFNSSYLTAYFYGKKPPVVPHWWSIDYRTVIYVPKGTAEDYYMVLKESFPVDRNQIVEFDATGIDKVTISTDTKEVSRYSVNGQRLSAPTKGLNIVKYSDGSVKKVAVQ</sequence>
<accession>A0AA92U5C6</accession>
<dbReference type="InterPro" id="IPR053139">
    <property type="entry name" value="Surface_bspA-like"/>
</dbReference>
<organism evidence="2 3">
    <name type="scientific">Segatella copri</name>
    <dbReference type="NCBI Taxonomy" id="165179"/>
    <lineage>
        <taxon>Bacteria</taxon>
        <taxon>Pseudomonadati</taxon>
        <taxon>Bacteroidota</taxon>
        <taxon>Bacteroidia</taxon>
        <taxon>Bacteroidales</taxon>
        <taxon>Prevotellaceae</taxon>
        <taxon>Segatella</taxon>
    </lineage>
</organism>
<dbReference type="PANTHER" id="PTHR45661">
    <property type="entry name" value="SURFACE ANTIGEN"/>
    <property type="match status" value="1"/>
</dbReference>
<reference evidence="2 3" key="1">
    <citation type="submission" date="2018-08" db="EMBL/GenBank/DDBJ databases">
        <title>A genome reference for cultivated species of the human gut microbiota.</title>
        <authorList>
            <person name="Zou Y."/>
            <person name="Xue W."/>
            <person name="Luo G."/>
        </authorList>
    </citation>
    <scope>NUCLEOTIDE SEQUENCE [LARGE SCALE GENOMIC DNA]</scope>
    <source>
        <strain evidence="2 3">AF11-14</strain>
    </source>
</reference>
<dbReference type="EMBL" id="QSAQ01000012">
    <property type="protein sequence ID" value="RGW68749.1"/>
    <property type="molecule type" value="Genomic_DNA"/>
</dbReference>
<dbReference type="Gene3D" id="3.80.10.10">
    <property type="entry name" value="Ribonuclease Inhibitor"/>
    <property type="match status" value="2"/>
</dbReference>
<feature type="signal peptide" evidence="1">
    <location>
        <begin position="1"/>
        <end position="25"/>
    </location>
</feature>
<dbReference type="InterPro" id="IPR026906">
    <property type="entry name" value="LRR_5"/>
</dbReference>
<name>A0AA92U5C6_9BACT</name>
<evidence type="ECO:0000313" key="2">
    <source>
        <dbReference type="EMBL" id="RGW68749.1"/>
    </source>
</evidence>
<evidence type="ECO:0000256" key="1">
    <source>
        <dbReference type="SAM" id="SignalP"/>
    </source>
</evidence>
<dbReference type="SUPFAM" id="SSF52058">
    <property type="entry name" value="L domain-like"/>
    <property type="match status" value="1"/>
</dbReference>